<accession>A0ABR9QM24</accession>
<evidence type="ECO:0000313" key="1">
    <source>
        <dbReference type="EMBL" id="MBE4909563.1"/>
    </source>
</evidence>
<dbReference type="EMBL" id="JADCLJ010000022">
    <property type="protein sequence ID" value="MBE4909563.1"/>
    <property type="molecule type" value="Genomic_DNA"/>
</dbReference>
<protein>
    <submittedName>
        <fullName evidence="1">DUF2935 domain-containing protein</fullName>
    </submittedName>
</protein>
<dbReference type="InterPro" id="IPR021328">
    <property type="entry name" value="CotB-like"/>
</dbReference>
<dbReference type="Pfam" id="PF11155">
    <property type="entry name" value="DUF2935"/>
    <property type="match status" value="2"/>
</dbReference>
<organism evidence="1 2">
    <name type="scientific">Litchfieldia luteola</name>
    <dbReference type="NCBI Taxonomy" id="682179"/>
    <lineage>
        <taxon>Bacteria</taxon>
        <taxon>Bacillati</taxon>
        <taxon>Bacillota</taxon>
        <taxon>Bacilli</taxon>
        <taxon>Bacillales</taxon>
        <taxon>Bacillaceae</taxon>
        <taxon>Litchfieldia</taxon>
    </lineage>
</organism>
<dbReference type="Gene3D" id="1.20.1260.120">
    <property type="entry name" value="Protein of unknown function DUF2935"/>
    <property type="match status" value="1"/>
</dbReference>
<evidence type="ECO:0000313" key="2">
    <source>
        <dbReference type="Proteomes" id="UP001516662"/>
    </source>
</evidence>
<gene>
    <name evidence="1" type="ORF">IMZ08_16040</name>
</gene>
<dbReference type="Proteomes" id="UP001516662">
    <property type="component" value="Unassembled WGS sequence"/>
</dbReference>
<dbReference type="RefSeq" id="WP_193538311.1">
    <property type="nucleotide sequence ID" value="NZ_JADCLJ010000022.1"/>
</dbReference>
<name>A0ABR9QM24_9BACI</name>
<sequence>MAYQKISVWQEHSFWLEVLEDHGYFVHDFASPSEKQIVDQAAQYIYQFQQLRNKLASIPPNLNENSPQMIAFAREAYPVAYGYYQFEGQIQRLRIENKVNVNLTPSYFNGTLGENLEYLRLLGYYVNGQVPPVQALVDLMDLWLEDQVGHAALLVRALDGVEVTLVNETRSFMQLFQAYIIKNEAIKGYLRFTPEGFPIQLQFARDVSQSVNGLTHLVERMVRLYKNDQVLNQTTLRFLEHHFPEACYFLNKLTYYAPDIEFPPCSLSKPSFR</sequence>
<reference evidence="1 2" key="1">
    <citation type="submission" date="2020-10" db="EMBL/GenBank/DDBJ databases">
        <title>Bacillus sp. HD4P25, an endophyte from a halophyte.</title>
        <authorList>
            <person name="Sun J.-Q."/>
        </authorList>
    </citation>
    <scope>NUCLEOTIDE SEQUENCE [LARGE SCALE GENOMIC DNA]</scope>
    <source>
        <strain evidence="1 2">YIM 93174</strain>
    </source>
</reference>
<comment type="caution">
    <text evidence="1">The sequence shown here is derived from an EMBL/GenBank/DDBJ whole genome shotgun (WGS) entry which is preliminary data.</text>
</comment>
<keyword evidence="2" id="KW-1185">Reference proteome</keyword>
<proteinExistence type="predicted"/>
<dbReference type="SUPFAM" id="SSF158430">
    <property type="entry name" value="Bacillus cereus metalloprotein-like"/>
    <property type="match status" value="2"/>
</dbReference>